<protein>
    <submittedName>
        <fullName evidence="3">Phosphodiester glycosidase family protein</fullName>
    </submittedName>
</protein>
<feature type="region of interest" description="Disordered" evidence="1">
    <location>
        <begin position="46"/>
        <end position="89"/>
    </location>
</feature>
<sequence>MGPASREGGPDLLNLAGMLRRFPEILVLCLLATAGALVFVKNDEPTRPPAVEQATATTPRFGPKPDPDDPHTWQTSDQVPGELAPPAQPGQRAVLSRTQRFTYDPVPGVNITGWDARTPRGPLRYYVTRVKWKTPGLAVDVAHGGRSRKVQPVPDMLAPIPGVVAGTNGDFYDISDTGAPLGIGRDRSGLLLNALDSGWNNAISQNSAGKWHVGTLPMVAEIVGHPEINVTNYNSARVKVDGTGIYDYRFGRAAGWGWTDEQTRNVRWIRVVDNKVVATGTTLPYRTGIEGTLIVARGMVPSRNLAALTVGSTVRVKRRLDGDVQMALTGNALLLKKRQLLATDDSEMHPRTAVGVDRDTKEIIILVVDGRQSFSRGYTMVELGNLMRRLGAEDALNLDGGGSTTLAAMQDDKLTVINTPSDGFLRSVPNGLVVTYNP</sequence>
<accession>A0A5B1LF98</accession>
<dbReference type="GO" id="GO:0016798">
    <property type="term" value="F:hydrolase activity, acting on glycosyl bonds"/>
    <property type="evidence" value="ECO:0007669"/>
    <property type="project" value="UniProtKB-KW"/>
</dbReference>
<proteinExistence type="predicted"/>
<dbReference type="AlphaFoldDB" id="A0A5B1LF98"/>
<reference evidence="3 4" key="1">
    <citation type="submission" date="2019-09" db="EMBL/GenBank/DDBJ databases">
        <title>Nocardioides panacisoli sp. nov., isolated from the soil of a ginseng field.</title>
        <authorList>
            <person name="Cho C."/>
        </authorList>
    </citation>
    <scope>NUCLEOTIDE SEQUENCE [LARGE SCALE GENOMIC DNA]</scope>
    <source>
        <strain evidence="3 4">BN130099</strain>
    </source>
</reference>
<dbReference type="PANTHER" id="PTHR40446:SF2">
    <property type="entry name" value="N-ACETYLGLUCOSAMINE-1-PHOSPHODIESTER ALPHA-N-ACETYLGLUCOSAMINIDASE"/>
    <property type="match status" value="1"/>
</dbReference>
<evidence type="ECO:0000256" key="1">
    <source>
        <dbReference type="SAM" id="MobiDB-lite"/>
    </source>
</evidence>
<name>A0A5B1LF98_9ACTN</name>
<gene>
    <name evidence="3" type="ORF">F0U44_11835</name>
</gene>
<dbReference type="Pfam" id="PF09992">
    <property type="entry name" value="NAGPA"/>
    <property type="match status" value="1"/>
</dbReference>
<comment type="caution">
    <text evidence="3">The sequence shown here is derived from an EMBL/GenBank/DDBJ whole genome shotgun (WGS) entry which is preliminary data.</text>
</comment>
<keyword evidence="4" id="KW-1185">Reference proteome</keyword>
<evidence type="ECO:0000313" key="3">
    <source>
        <dbReference type="EMBL" id="KAA1419136.1"/>
    </source>
</evidence>
<feature type="domain" description="Phosphodiester glycosidase" evidence="2">
    <location>
        <begin position="313"/>
        <end position="435"/>
    </location>
</feature>
<organism evidence="3 4">
    <name type="scientific">Nocardioides humilatus</name>
    <dbReference type="NCBI Taxonomy" id="2607660"/>
    <lineage>
        <taxon>Bacteria</taxon>
        <taxon>Bacillati</taxon>
        <taxon>Actinomycetota</taxon>
        <taxon>Actinomycetes</taxon>
        <taxon>Propionibacteriales</taxon>
        <taxon>Nocardioidaceae</taxon>
        <taxon>Nocardioides</taxon>
    </lineage>
</organism>
<keyword evidence="3" id="KW-0326">Glycosidase</keyword>
<dbReference type="EMBL" id="VUJV01000003">
    <property type="protein sequence ID" value="KAA1419136.1"/>
    <property type="molecule type" value="Genomic_DNA"/>
</dbReference>
<keyword evidence="3" id="KW-0378">Hydrolase</keyword>
<dbReference type="InterPro" id="IPR018711">
    <property type="entry name" value="NAGPA"/>
</dbReference>
<dbReference type="Proteomes" id="UP000325003">
    <property type="component" value="Unassembled WGS sequence"/>
</dbReference>
<evidence type="ECO:0000259" key="2">
    <source>
        <dbReference type="Pfam" id="PF09992"/>
    </source>
</evidence>
<evidence type="ECO:0000313" key="4">
    <source>
        <dbReference type="Proteomes" id="UP000325003"/>
    </source>
</evidence>
<reference evidence="3 4" key="2">
    <citation type="submission" date="2019-09" db="EMBL/GenBank/DDBJ databases">
        <authorList>
            <person name="Jin C."/>
        </authorList>
    </citation>
    <scope>NUCLEOTIDE SEQUENCE [LARGE SCALE GENOMIC DNA]</scope>
    <source>
        <strain evidence="3 4">BN130099</strain>
    </source>
</reference>
<dbReference type="PANTHER" id="PTHR40446">
    <property type="entry name" value="N-ACETYLGLUCOSAMINE-1-PHOSPHODIESTER ALPHA-N-ACETYLGLUCOSAMINIDASE"/>
    <property type="match status" value="1"/>
</dbReference>